<dbReference type="EMBL" id="JBEPCV010000040">
    <property type="protein sequence ID" value="MER6908099.1"/>
    <property type="molecule type" value="Genomic_DNA"/>
</dbReference>
<dbReference type="InterPro" id="IPR004507">
    <property type="entry name" value="UbiX-like"/>
</dbReference>
<evidence type="ECO:0000259" key="6">
    <source>
        <dbReference type="Pfam" id="PF02441"/>
    </source>
</evidence>
<name>A0ABV1VPX0_9ACTN</name>
<feature type="binding site" evidence="5">
    <location>
        <begin position="101"/>
        <end position="104"/>
    </location>
    <ligand>
        <name>FMN</name>
        <dbReference type="ChEBI" id="CHEBI:58210"/>
    </ligand>
</feature>
<proteinExistence type="inferred from homology"/>
<keyword evidence="3 5" id="KW-0288">FMN</keyword>
<comment type="caution">
    <text evidence="5">Lacks conserved residue(s) required for the propagation of feature annotation.</text>
</comment>
<dbReference type="PANTHER" id="PTHR43374">
    <property type="entry name" value="FLAVIN PRENYLTRANSFERASE"/>
    <property type="match status" value="1"/>
</dbReference>
<evidence type="ECO:0000256" key="3">
    <source>
        <dbReference type="ARBA" id="ARBA00022643"/>
    </source>
</evidence>
<dbReference type="SUPFAM" id="SSF52507">
    <property type="entry name" value="Homo-oligomeric flavin-containing Cys decarboxylases, HFCD"/>
    <property type="match status" value="1"/>
</dbReference>
<dbReference type="RefSeq" id="WP_350723026.1">
    <property type="nucleotide sequence ID" value="NZ_JBEPCO010000040.1"/>
</dbReference>
<dbReference type="HAMAP" id="MF_01984">
    <property type="entry name" value="ubiX_pad"/>
    <property type="match status" value="1"/>
</dbReference>
<comment type="catalytic activity">
    <reaction evidence="5">
        <text>dimethylallyl phosphate + FMNH2 = prenylated FMNH2 + phosphate</text>
        <dbReference type="Rhea" id="RHEA:37743"/>
        <dbReference type="ChEBI" id="CHEBI:43474"/>
        <dbReference type="ChEBI" id="CHEBI:57618"/>
        <dbReference type="ChEBI" id="CHEBI:87467"/>
        <dbReference type="ChEBI" id="CHEBI:88052"/>
        <dbReference type="EC" id="2.5.1.129"/>
    </reaction>
</comment>
<sequence>MHGGDEPGPDPARRPRLIVGITGASAPQLAVHLLTALRALGTVETHLVMSRAAHRTVELETGLRPADVAALCDVSHRRGDIAADIASGSCPTMGMAVVPCSMKTLAAIAHGYGDDLLTRAADVCLKERRRLVLATRETPLSLIHLRNMVAVTEAGAVVLPPVPAYYHRPASLDDLLAHVTGRILDQFGIEHGVFPRWQGPRDTTDSPTGGHV</sequence>
<dbReference type="NCBIfam" id="TIGR00421">
    <property type="entry name" value="ubiX_pad"/>
    <property type="match status" value="1"/>
</dbReference>
<feature type="binding site" evidence="5">
    <location>
        <position position="50"/>
    </location>
    <ligand>
        <name>FMN</name>
        <dbReference type="ChEBI" id="CHEBI:58210"/>
    </ligand>
</feature>
<comment type="function">
    <text evidence="5">Flavin prenyltransferase that catalyzes the synthesis of the prenylated FMN cofactor (prenyl-FMN) for 4-hydroxy-3-polyprenylbenzoic acid decarboxylase UbiD. The prenyltransferase is metal-independent and links a dimethylallyl moiety from dimethylallyl monophosphate (DMAP) to the flavin N5 and C6 atoms of FMN.</text>
</comment>
<comment type="caution">
    <text evidence="7">The sequence shown here is derived from an EMBL/GenBank/DDBJ whole genome shotgun (WGS) entry which is preliminary data.</text>
</comment>
<feature type="domain" description="Flavoprotein" evidence="6">
    <location>
        <begin position="16"/>
        <end position="186"/>
    </location>
</feature>
<dbReference type="EC" id="2.5.1.129" evidence="5"/>
<dbReference type="InterPro" id="IPR003382">
    <property type="entry name" value="Flavoprotein"/>
</dbReference>
<keyword evidence="8" id="KW-1185">Reference proteome</keyword>
<evidence type="ECO:0000313" key="7">
    <source>
        <dbReference type="EMBL" id="MER6908099.1"/>
    </source>
</evidence>
<evidence type="ECO:0000256" key="2">
    <source>
        <dbReference type="ARBA" id="ARBA00022630"/>
    </source>
</evidence>
<evidence type="ECO:0000256" key="1">
    <source>
        <dbReference type="ARBA" id="ARBA00022602"/>
    </source>
</evidence>
<feature type="binding site" evidence="5">
    <location>
        <position position="166"/>
    </location>
    <ligand>
        <name>dimethylallyl phosphate</name>
        <dbReference type="ChEBI" id="CHEBI:88052"/>
    </ligand>
</feature>
<reference evidence="7 8" key="1">
    <citation type="submission" date="2024-06" db="EMBL/GenBank/DDBJ databases">
        <title>The Natural Products Discovery Center: Release of the First 8490 Sequenced Strains for Exploring Actinobacteria Biosynthetic Diversity.</title>
        <authorList>
            <person name="Kalkreuter E."/>
            <person name="Kautsar S.A."/>
            <person name="Yang D."/>
            <person name="Bader C.D."/>
            <person name="Teijaro C.N."/>
            <person name="Fluegel L."/>
            <person name="Davis C.M."/>
            <person name="Simpson J.R."/>
            <person name="Lauterbach L."/>
            <person name="Steele A.D."/>
            <person name="Gui C."/>
            <person name="Meng S."/>
            <person name="Li G."/>
            <person name="Viehrig K."/>
            <person name="Ye F."/>
            <person name="Su P."/>
            <person name="Kiefer A.F."/>
            <person name="Nichols A."/>
            <person name="Cepeda A.J."/>
            <person name="Yan W."/>
            <person name="Fan B."/>
            <person name="Jiang Y."/>
            <person name="Adhikari A."/>
            <person name="Zheng C.-J."/>
            <person name="Schuster L."/>
            <person name="Cowan T.M."/>
            <person name="Smanski M.J."/>
            <person name="Chevrette M.G."/>
            <person name="De Carvalho L.P.S."/>
            <person name="Shen B."/>
        </authorList>
    </citation>
    <scope>NUCLEOTIDE SEQUENCE [LARGE SCALE GENOMIC DNA]</scope>
    <source>
        <strain evidence="7 8">NPDC000632</strain>
    </source>
</reference>
<dbReference type="Proteomes" id="UP001490330">
    <property type="component" value="Unassembled WGS sequence"/>
</dbReference>
<dbReference type="PANTHER" id="PTHR43374:SF1">
    <property type="entry name" value="FLAVIN PRENYLTRANSFERASE PAD1, MITOCHONDRIAL"/>
    <property type="match status" value="1"/>
</dbReference>
<feature type="binding site" evidence="5">
    <location>
        <position position="136"/>
    </location>
    <ligand>
        <name>FMN</name>
        <dbReference type="ChEBI" id="CHEBI:58210"/>
    </ligand>
</feature>
<organism evidence="7 8">
    <name type="scientific">Streptomyces flaveolus</name>
    <dbReference type="NCBI Taxonomy" id="67297"/>
    <lineage>
        <taxon>Bacteria</taxon>
        <taxon>Bacillati</taxon>
        <taxon>Actinomycetota</taxon>
        <taxon>Actinomycetes</taxon>
        <taxon>Kitasatosporales</taxon>
        <taxon>Streptomycetaceae</taxon>
        <taxon>Streptomyces</taxon>
    </lineage>
</organism>
<keyword evidence="4 5" id="KW-0808">Transferase</keyword>
<gene>
    <name evidence="5" type="primary">ubiX</name>
    <name evidence="7" type="ORF">ABT322_31065</name>
</gene>
<dbReference type="NCBIfam" id="NF004685">
    <property type="entry name" value="PRK06029.1"/>
    <property type="match status" value="1"/>
</dbReference>
<keyword evidence="2 5" id="KW-0285">Flavoprotein</keyword>
<accession>A0ABV1VPX0</accession>
<feature type="binding site" evidence="5">
    <location>
        <position position="182"/>
    </location>
    <ligand>
        <name>dimethylallyl phosphate</name>
        <dbReference type="ChEBI" id="CHEBI:88052"/>
    </ligand>
</feature>
<evidence type="ECO:0000256" key="5">
    <source>
        <dbReference type="HAMAP-Rule" id="MF_01984"/>
    </source>
</evidence>
<feature type="binding site" evidence="5">
    <location>
        <begin position="23"/>
        <end position="25"/>
    </location>
    <ligand>
        <name>FMN</name>
        <dbReference type="ChEBI" id="CHEBI:58210"/>
    </ligand>
</feature>
<protein>
    <recommendedName>
        <fullName evidence="5">Flavin prenyltransferase UbiX</fullName>
        <ecNumber evidence="5">2.5.1.129</ecNumber>
    </recommendedName>
</protein>
<evidence type="ECO:0000313" key="8">
    <source>
        <dbReference type="Proteomes" id="UP001490330"/>
    </source>
</evidence>
<comment type="similarity">
    <text evidence="5">Belongs to the UbiX/PAD1 family.</text>
</comment>
<keyword evidence="1 5" id="KW-0637">Prenyltransferase</keyword>
<dbReference type="InterPro" id="IPR036551">
    <property type="entry name" value="Flavin_trans-like"/>
</dbReference>
<dbReference type="Pfam" id="PF02441">
    <property type="entry name" value="Flavoprotein"/>
    <property type="match status" value="1"/>
</dbReference>
<evidence type="ECO:0000256" key="4">
    <source>
        <dbReference type="ARBA" id="ARBA00022679"/>
    </source>
</evidence>
<dbReference type="Gene3D" id="3.40.50.1950">
    <property type="entry name" value="Flavin prenyltransferase-like"/>
    <property type="match status" value="1"/>
</dbReference>